<evidence type="ECO:0000256" key="9">
    <source>
        <dbReference type="ARBA" id="ARBA00023067"/>
    </source>
</evidence>
<evidence type="ECO:0000256" key="8">
    <source>
        <dbReference type="ARBA" id="ARBA00022776"/>
    </source>
</evidence>
<evidence type="ECO:0000256" key="3">
    <source>
        <dbReference type="ARBA" id="ARBA00009471"/>
    </source>
</evidence>
<dbReference type="PIRSF" id="PIRSF017126">
    <property type="entry name" value="Condensin_H"/>
    <property type="match status" value="1"/>
</dbReference>
<dbReference type="GO" id="GO:0051301">
    <property type="term" value="P:cell division"/>
    <property type="evidence" value="ECO:0007669"/>
    <property type="project" value="UniProtKB-KW"/>
</dbReference>
<dbReference type="PANTHER" id="PTHR13108">
    <property type="entry name" value="CONDENSIN COMPLEX SUBUNIT 2"/>
    <property type="match status" value="1"/>
</dbReference>
<reference evidence="12 13" key="1">
    <citation type="submission" date="2014-04" db="EMBL/GenBank/DDBJ databases">
        <authorList>
            <consortium name="DOE Joint Genome Institute"/>
            <person name="Kuo A."/>
            <person name="Girlanda M."/>
            <person name="Perotto S."/>
            <person name="Kohler A."/>
            <person name="Nagy L.G."/>
            <person name="Floudas D."/>
            <person name="Copeland A."/>
            <person name="Barry K.W."/>
            <person name="Cichocki N."/>
            <person name="Veneault-Fourrey C."/>
            <person name="LaButti K."/>
            <person name="Lindquist E.A."/>
            <person name="Lipzen A."/>
            <person name="Lundell T."/>
            <person name="Morin E."/>
            <person name="Murat C."/>
            <person name="Sun H."/>
            <person name="Tunlid A."/>
            <person name="Henrissat B."/>
            <person name="Grigoriev I.V."/>
            <person name="Hibbett D.S."/>
            <person name="Martin F."/>
            <person name="Nordberg H.P."/>
            <person name="Cantor M.N."/>
            <person name="Hua S.X."/>
        </authorList>
    </citation>
    <scope>NUCLEOTIDE SEQUENCE [LARGE SCALE GENOMIC DNA]</scope>
    <source>
        <strain evidence="12 13">MUT 4182</strain>
    </source>
</reference>
<evidence type="ECO:0000256" key="5">
    <source>
        <dbReference type="ARBA" id="ARBA00022454"/>
    </source>
</evidence>
<dbReference type="AlphaFoldDB" id="A0A0C3Q0K1"/>
<gene>
    <name evidence="12" type="ORF">M407DRAFT_34507</name>
</gene>
<keyword evidence="9" id="KW-0226">DNA condensation</keyword>
<evidence type="ECO:0000256" key="7">
    <source>
        <dbReference type="ARBA" id="ARBA00022618"/>
    </source>
</evidence>
<comment type="similarity">
    <text evidence="3">Belongs to the CND2 (condensin subunit 2) family.</text>
</comment>
<evidence type="ECO:0000256" key="1">
    <source>
        <dbReference type="ARBA" id="ARBA00004286"/>
    </source>
</evidence>
<feature type="non-terminal residue" evidence="12">
    <location>
        <position position="535"/>
    </location>
</feature>
<dbReference type="Pfam" id="PF05786">
    <property type="entry name" value="Cnd2"/>
    <property type="match status" value="1"/>
</dbReference>
<evidence type="ECO:0000256" key="2">
    <source>
        <dbReference type="ARBA" id="ARBA00004496"/>
    </source>
</evidence>
<dbReference type="EMBL" id="KN823771">
    <property type="protein sequence ID" value="KIO15881.1"/>
    <property type="molecule type" value="Genomic_DNA"/>
</dbReference>
<keyword evidence="10" id="KW-0131">Cell cycle</keyword>
<sequence length="535" mass="58072">MSRRAAKVEADSDASSEPENVSDEEFAQPTAKRGAKVKKRFSTVEVPLNDIQNAAGEDTESDASDRATPPVVKGLKRKSSTIEMNDDNAEKRKRRKSAKHSVSYNKPPNLGDHEEAVKSSPSKGGDDDVPATPKKNASGAGSGPKTPKVSALARANHLNAVAQTPVPAVPVDILSSKYEEWMKMATDNKINANNAWNFALIDYFQDMSLLRNELDNSINFQKASFTLDGCVKIWTSRVDSVGTETGKLLSNLADEIRGARQGNEGEDGEDGEGEGEGKAKKQKAHRSEATLAKSFAALQVKKLDLEFTVDPLFKKTCADFDEGGAMGLLMNHLAVDEKLRVVFDAGDSRLEGVDEENPDVEGLPVDLTELRAKFLPSVDDISTKTITESLADFHFAMSGNAEQFMNSFNTPTYNDTQDDDDGASVGGDGPLGDFGMEGGDMPMDDGPAEDFFTGEQAIPDEHVNYAAANAEAGGGTRTVPLGPVENFDPRRLPNERDLVMAMTEDGEEMLDYFDTAVMKNWAGPQHWKLRRVAKK</sequence>
<reference evidence="13" key="2">
    <citation type="submission" date="2015-01" db="EMBL/GenBank/DDBJ databases">
        <title>Evolutionary Origins and Diversification of the Mycorrhizal Mutualists.</title>
        <authorList>
            <consortium name="DOE Joint Genome Institute"/>
            <consortium name="Mycorrhizal Genomics Consortium"/>
            <person name="Kohler A."/>
            <person name="Kuo A."/>
            <person name="Nagy L.G."/>
            <person name="Floudas D."/>
            <person name="Copeland A."/>
            <person name="Barry K.W."/>
            <person name="Cichocki N."/>
            <person name="Veneault-Fourrey C."/>
            <person name="LaButti K."/>
            <person name="Lindquist E.A."/>
            <person name="Lipzen A."/>
            <person name="Lundell T."/>
            <person name="Morin E."/>
            <person name="Murat C."/>
            <person name="Riley R."/>
            <person name="Ohm R."/>
            <person name="Sun H."/>
            <person name="Tunlid A."/>
            <person name="Henrissat B."/>
            <person name="Grigoriev I.V."/>
            <person name="Hibbett D.S."/>
            <person name="Martin F."/>
        </authorList>
    </citation>
    <scope>NUCLEOTIDE SEQUENCE [LARGE SCALE GENOMIC DNA]</scope>
    <source>
        <strain evidence="13">MUT 4182</strain>
    </source>
</reference>
<evidence type="ECO:0000256" key="11">
    <source>
        <dbReference type="SAM" id="MobiDB-lite"/>
    </source>
</evidence>
<dbReference type="OrthoDB" id="362021at2759"/>
<dbReference type="HOGENOM" id="CLU_509594_0_0_1"/>
<dbReference type="Proteomes" id="UP000054248">
    <property type="component" value="Unassembled WGS sequence"/>
</dbReference>
<accession>A0A0C3Q0K1</accession>
<feature type="compositionally biased region" description="Acidic residues" evidence="11">
    <location>
        <begin position="264"/>
        <end position="274"/>
    </location>
</feature>
<evidence type="ECO:0000256" key="6">
    <source>
        <dbReference type="ARBA" id="ARBA00022490"/>
    </source>
</evidence>
<dbReference type="GO" id="GO:0000796">
    <property type="term" value="C:condensin complex"/>
    <property type="evidence" value="ECO:0007669"/>
    <property type="project" value="InterPro"/>
</dbReference>
<evidence type="ECO:0000313" key="12">
    <source>
        <dbReference type="EMBL" id="KIO15881.1"/>
    </source>
</evidence>
<feature type="compositionally biased region" description="Basic and acidic residues" evidence="11">
    <location>
        <begin position="1"/>
        <end position="10"/>
    </location>
</feature>
<dbReference type="GO" id="GO:0005737">
    <property type="term" value="C:cytoplasm"/>
    <property type="evidence" value="ECO:0007669"/>
    <property type="project" value="UniProtKB-SubCell"/>
</dbReference>
<evidence type="ECO:0000256" key="10">
    <source>
        <dbReference type="ARBA" id="ARBA00023306"/>
    </source>
</evidence>
<keyword evidence="13" id="KW-1185">Reference proteome</keyword>
<dbReference type="InterPro" id="IPR022816">
    <property type="entry name" value="Condensin_barren_su2"/>
</dbReference>
<name>A0A0C3Q0K1_9AGAM</name>
<feature type="region of interest" description="Disordered" evidence="11">
    <location>
        <begin position="1"/>
        <end position="148"/>
    </location>
</feature>
<keyword evidence="6" id="KW-0963">Cytoplasm</keyword>
<keyword evidence="7" id="KW-0132">Cell division</keyword>
<dbReference type="GO" id="GO:0007076">
    <property type="term" value="P:mitotic chromosome condensation"/>
    <property type="evidence" value="ECO:0007669"/>
    <property type="project" value="InterPro"/>
</dbReference>
<keyword evidence="8" id="KW-0498">Mitosis</keyword>
<dbReference type="PANTHER" id="PTHR13108:SF9">
    <property type="entry name" value="CONDENSIN COMPLEX SUBUNIT 2"/>
    <property type="match status" value="1"/>
</dbReference>
<evidence type="ECO:0000256" key="4">
    <source>
        <dbReference type="ARBA" id="ARBA00016065"/>
    </source>
</evidence>
<protein>
    <recommendedName>
        <fullName evidence="4">Condensin complex subunit 2</fullName>
    </recommendedName>
</protein>
<organism evidence="12 13">
    <name type="scientific">Tulasnella calospora MUT 4182</name>
    <dbReference type="NCBI Taxonomy" id="1051891"/>
    <lineage>
        <taxon>Eukaryota</taxon>
        <taxon>Fungi</taxon>
        <taxon>Dikarya</taxon>
        <taxon>Basidiomycota</taxon>
        <taxon>Agaricomycotina</taxon>
        <taxon>Agaricomycetes</taxon>
        <taxon>Cantharellales</taxon>
        <taxon>Tulasnellaceae</taxon>
        <taxon>Tulasnella</taxon>
    </lineage>
</organism>
<feature type="compositionally biased region" description="Acidic residues" evidence="11">
    <location>
        <begin position="11"/>
        <end position="26"/>
    </location>
</feature>
<dbReference type="GO" id="GO:0003682">
    <property type="term" value="F:chromatin binding"/>
    <property type="evidence" value="ECO:0007669"/>
    <property type="project" value="TreeGrafter"/>
</dbReference>
<comment type="subcellular location">
    <subcellularLocation>
        <location evidence="1">Chromosome</location>
    </subcellularLocation>
    <subcellularLocation>
        <location evidence="2">Cytoplasm</location>
    </subcellularLocation>
</comment>
<keyword evidence="5" id="KW-0158">Chromosome</keyword>
<feature type="region of interest" description="Disordered" evidence="11">
    <location>
        <begin position="409"/>
        <end position="439"/>
    </location>
</feature>
<proteinExistence type="inferred from homology"/>
<evidence type="ECO:0000313" key="13">
    <source>
        <dbReference type="Proteomes" id="UP000054248"/>
    </source>
</evidence>
<feature type="region of interest" description="Disordered" evidence="11">
    <location>
        <begin position="254"/>
        <end position="284"/>
    </location>
</feature>
<dbReference type="STRING" id="1051891.A0A0C3Q0K1"/>
<feature type="compositionally biased region" description="Gly residues" evidence="11">
    <location>
        <begin position="424"/>
        <end position="438"/>
    </location>
</feature>